<evidence type="ECO:0000313" key="3">
    <source>
        <dbReference type="Proteomes" id="UP001589716"/>
    </source>
</evidence>
<dbReference type="EMBL" id="JBHMCT010000008">
    <property type="protein sequence ID" value="MFB9555086.1"/>
    <property type="molecule type" value="Genomic_DNA"/>
</dbReference>
<organism evidence="2 3">
    <name type="scientific">Streptomyces roseoviridis</name>
    <dbReference type="NCBI Taxonomy" id="67361"/>
    <lineage>
        <taxon>Bacteria</taxon>
        <taxon>Bacillati</taxon>
        <taxon>Actinomycetota</taxon>
        <taxon>Actinomycetes</taxon>
        <taxon>Kitasatosporales</taxon>
        <taxon>Streptomycetaceae</taxon>
        <taxon>Streptomyces</taxon>
    </lineage>
</organism>
<gene>
    <name evidence="2" type="ORF">ACFFTP_12905</name>
</gene>
<dbReference type="Proteomes" id="UP001589716">
    <property type="component" value="Unassembled WGS sequence"/>
</dbReference>
<evidence type="ECO:0000256" key="1">
    <source>
        <dbReference type="SAM" id="MobiDB-lite"/>
    </source>
</evidence>
<sequence length="44" mass="4653">MDEVEPALDRIVIAARTRQGGFAEEPASKGLSSGSARQDPEGRP</sequence>
<protein>
    <submittedName>
        <fullName evidence="2">Uncharacterized protein</fullName>
    </submittedName>
</protein>
<comment type="caution">
    <text evidence="2">The sequence shown here is derived from an EMBL/GenBank/DDBJ whole genome shotgun (WGS) entry which is preliminary data.</text>
</comment>
<feature type="region of interest" description="Disordered" evidence="1">
    <location>
        <begin position="16"/>
        <end position="44"/>
    </location>
</feature>
<evidence type="ECO:0000313" key="2">
    <source>
        <dbReference type="EMBL" id="MFB9555086.1"/>
    </source>
</evidence>
<proteinExistence type="predicted"/>
<reference evidence="2 3" key="1">
    <citation type="submission" date="2024-09" db="EMBL/GenBank/DDBJ databases">
        <authorList>
            <person name="Sun Q."/>
            <person name="Mori K."/>
        </authorList>
    </citation>
    <scope>NUCLEOTIDE SEQUENCE [LARGE SCALE GENOMIC DNA]</scope>
    <source>
        <strain evidence="2 3">JCM 4414</strain>
    </source>
</reference>
<dbReference type="RefSeq" id="WP_345488578.1">
    <property type="nucleotide sequence ID" value="NZ_BAAAWU010000001.1"/>
</dbReference>
<keyword evidence="3" id="KW-1185">Reference proteome</keyword>
<accession>A0ABV5QNL9</accession>
<name>A0ABV5QNL9_9ACTN</name>